<evidence type="ECO:0000313" key="2">
    <source>
        <dbReference type="EMBL" id="CAG8679352.1"/>
    </source>
</evidence>
<feature type="region of interest" description="Disordered" evidence="1">
    <location>
        <begin position="1"/>
        <end position="42"/>
    </location>
</feature>
<dbReference type="EMBL" id="CAJVPL010009838">
    <property type="protein sequence ID" value="CAG8679352.1"/>
    <property type="molecule type" value="Genomic_DNA"/>
</dbReference>
<protein>
    <submittedName>
        <fullName evidence="2">11788_t:CDS:1</fullName>
    </submittedName>
</protein>
<comment type="caution">
    <text evidence="2">The sequence shown here is derived from an EMBL/GenBank/DDBJ whole genome shotgun (WGS) entry which is preliminary data.</text>
</comment>
<proteinExistence type="predicted"/>
<gene>
    <name evidence="2" type="ORF">AGERDE_LOCUS12601</name>
</gene>
<feature type="non-terminal residue" evidence="2">
    <location>
        <position position="1"/>
    </location>
</feature>
<organism evidence="2 3">
    <name type="scientific">Ambispora gerdemannii</name>
    <dbReference type="NCBI Taxonomy" id="144530"/>
    <lineage>
        <taxon>Eukaryota</taxon>
        <taxon>Fungi</taxon>
        <taxon>Fungi incertae sedis</taxon>
        <taxon>Mucoromycota</taxon>
        <taxon>Glomeromycotina</taxon>
        <taxon>Glomeromycetes</taxon>
        <taxon>Archaeosporales</taxon>
        <taxon>Ambisporaceae</taxon>
        <taxon>Ambispora</taxon>
    </lineage>
</organism>
<dbReference type="Proteomes" id="UP000789831">
    <property type="component" value="Unassembled WGS sequence"/>
</dbReference>
<evidence type="ECO:0000256" key="1">
    <source>
        <dbReference type="SAM" id="MobiDB-lite"/>
    </source>
</evidence>
<reference evidence="2" key="1">
    <citation type="submission" date="2021-06" db="EMBL/GenBank/DDBJ databases">
        <authorList>
            <person name="Kallberg Y."/>
            <person name="Tangrot J."/>
            <person name="Rosling A."/>
        </authorList>
    </citation>
    <scope>NUCLEOTIDE SEQUENCE</scope>
    <source>
        <strain evidence="2">MT106</strain>
    </source>
</reference>
<evidence type="ECO:0000313" key="3">
    <source>
        <dbReference type="Proteomes" id="UP000789831"/>
    </source>
</evidence>
<sequence>SRPLGDESEIRDSVSSLNHNSSSLHTSVKTPNQQIKKKRPKPKSIRVFDLFTISDTQVKEVLNEEEK</sequence>
<feature type="compositionally biased region" description="Low complexity" evidence="1">
    <location>
        <begin position="13"/>
        <end position="28"/>
    </location>
</feature>
<feature type="compositionally biased region" description="Basic and acidic residues" evidence="1">
    <location>
        <begin position="1"/>
        <end position="12"/>
    </location>
</feature>
<name>A0A9N9EJ11_9GLOM</name>
<accession>A0A9N9EJ11</accession>
<keyword evidence="3" id="KW-1185">Reference proteome</keyword>
<dbReference type="AlphaFoldDB" id="A0A9N9EJ11"/>